<feature type="compositionally biased region" description="Polar residues" evidence="5">
    <location>
        <begin position="429"/>
        <end position="438"/>
    </location>
</feature>
<comment type="similarity">
    <text evidence="2">Belongs to the RENT3 family.</text>
</comment>
<dbReference type="GO" id="GO:0000184">
    <property type="term" value="P:nuclear-transcribed mRNA catabolic process, nonsense-mediated decay"/>
    <property type="evidence" value="ECO:0007669"/>
    <property type="project" value="UniProtKB-KW"/>
</dbReference>
<evidence type="ECO:0000256" key="3">
    <source>
        <dbReference type="ARBA" id="ARBA00023161"/>
    </source>
</evidence>
<protein>
    <submittedName>
        <fullName evidence="8">Regulator of nonsense transcripts UPF3-like</fullName>
    </submittedName>
</protein>
<dbReference type="PANTHER" id="PTHR13112">
    <property type="entry name" value="UPF3 REGULATOR OF NONSENSE TRANSCRIPTS-LIKE PROTEIN"/>
    <property type="match status" value="1"/>
</dbReference>
<dbReference type="SUPFAM" id="SSF54928">
    <property type="entry name" value="RNA-binding domain, RBD"/>
    <property type="match status" value="1"/>
</dbReference>
<keyword evidence="3" id="KW-0866">Nonsense-mediated mRNA decay</keyword>
<dbReference type="Gene3D" id="3.30.70.330">
    <property type="match status" value="1"/>
</dbReference>
<keyword evidence="4" id="KW-0539">Nucleus</keyword>
<evidence type="ECO:0000256" key="4">
    <source>
        <dbReference type="ARBA" id="ARBA00023242"/>
    </source>
</evidence>
<feature type="compositionally biased region" description="Basic and acidic residues" evidence="5">
    <location>
        <begin position="378"/>
        <end position="388"/>
    </location>
</feature>
<dbReference type="RefSeq" id="XP_008786472.2">
    <property type="nucleotide sequence ID" value="XM_008788250.4"/>
</dbReference>
<evidence type="ECO:0000313" key="8">
    <source>
        <dbReference type="RefSeq" id="XP_008786472.2"/>
    </source>
</evidence>
<feature type="region of interest" description="Disordered" evidence="5">
    <location>
        <begin position="476"/>
        <end position="574"/>
    </location>
</feature>
<gene>
    <name evidence="8" type="primary">LOC103704804</name>
</gene>
<dbReference type="GeneID" id="103704804"/>
<sequence>MKDSFDRTKVVLRHLPPSISQSALMEQIDGRFAGRYDWACFRPGKASHKNQRYSRAYLNFKRLEDVVEFAELFDGHIFVNEKGAQFKALVEYAPSQRVPKPWPKKDGREGTISKDPEYLEFLELLSKPEHLPSAEIQLERKEAERAGAPKETPIVTPLMDFVRQKRAAKSGIQRLPGNGKLSKRAGGVSKRGSDKRRLSTSMYVLRDNTKNGGAKDKPTYILVSRREDQQLPDKPISVASSSGTEALEDEFVSGSSGSTSFPVEAGKSKIMLLKGKGREGSHASGGLVQQQNLTSLRSSPTSTSKQSRRLESSGRIIRGILSKEARQTQSYTVSSQPEQQMQTANVEKDKRPPRPPSARSISRDHVSSSSPLPSVSDGDDKRYIDDKVAAGYKHGSVSISDKHDRRTRNKDRPDRGVWAPLRRSDRSQSNDGTHSSSPEPALILADSLEDVSISQQAAGIRLADDGVVVQNAHVGRGSSSLADHGMQLGQGERKSDSLSASRTEEMKSHGGGRVSLFVVENGSHRHAGRRGPVRGSKDAESSSSISEGKHSKRGSSGFGSHERQVWVQKSGSAS</sequence>
<organism evidence="7 8">
    <name type="scientific">Phoenix dactylifera</name>
    <name type="common">Date palm</name>
    <dbReference type="NCBI Taxonomy" id="42345"/>
    <lineage>
        <taxon>Eukaryota</taxon>
        <taxon>Viridiplantae</taxon>
        <taxon>Streptophyta</taxon>
        <taxon>Embryophyta</taxon>
        <taxon>Tracheophyta</taxon>
        <taxon>Spermatophyta</taxon>
        <taxon>Magnoliopsida</taxon>
        <taxon>Liliopsida</taxon>
        <taxon>Arecaceae</taxon>
        <taxon>Coryphoideae</taxon>
        <taxon>Phoeniceae</taxon>
        <taxon>Phoenix</taxon>
    </lineage>
</organism>
<dbReference type="InterPro" id="IPR039722">
    <property type="entry name" value="Upf3"/>
</dbReference>
<keyword evidence="7" id="KW-1185">Reference proteome</keyword>
<feature type="region of interest" description="Disordered" evidence="5">
    <location>
        <begin position="225"/>
        <end position="443"/>
    </location>
</feature>
<feature type="compositionally biased region" description="Basic and acidic residues" evidence="5">
    <location>
        <begin position="400"/>
        <end position="415"/>
    </location>
</feature>
<dbReference type="Pfam" id="PF03467">
    <property type="entry name" value="Smg4_UPF3"/>
    <property type="match status" value="1"/>
</dbReference>
<feature type="domain" description="UPF3" evidence="6">
    <location>
        <begin position="7"/>
        <end position="167"/>
    </location>
</feature>
<feature type="compositionally biased region" description="Basic and acidic residues" evidence="5">
    <location>
        <begin position="491"/>
        <end position="508"/>
    </location>
</feature>
<name>A0A8B7BVV6_PHODC</name>
<evidence type="ECO:0000256" key="5">
    <source>
        <dbReference type="SAM" id="MobiDB-lite"/>
    </source>
</evidence>
<dbReference type="CDD" id="cd12455">
    <property type="entry name" value="RRM_like_Smg4_UPF3"/>
    <property type="match status" value="1"/>
</dbReference>
<dbReference type="OrthoDB" id="18087at2759"/>
<dbReference type="GO" id="GO:0005730">
    <property type="term" value="C:nucleolus"/>
    <property type="evidence" value="ECO:0007669"/>
    <property type="project" value="TreeGrafter"/>
</dbReference>
<dbReference type="InterPro" id="IPR012677">
    <property type="entry name" value="Nucleotide-bd_a/b_plait_sf"/>
</dbReference>
<evidence type="ECO:0000256" key="2">
    <source>
        <dbReference type="ARBA" id="ARBA00005991"/>
    </source>
</evidence>
<dbReference type="AlphaFoldDB" id="A0A8B7BVV6"/>
<feature type="compositionally biased region" description="Low complexity" evidence="5">
    <location>
        <begin position="367"/>
        <end position="376"/>
    </location>
</feature>
<proteinExistence type="inferred from homology"/>
<reference evidence="7" key="1">
    <citation type="journal article" date="2019" name="Nat. Commun.">
        <title>Genome-wide association mapping of date palm fruit traits.</title>
        <authorList>
            <person name="Hazzouri K.M."/>
            <person name="Gros-Balthazard M."/>
            <person name="Flowers J.M."/>
            <person name="Copetti D."/>
            <person name="Lemansour A."/>
            <person name="Lebrun M."/>
            <person name="Masmoudi K."/>
            <person name="Ferrand S."/>
            <person name="Dhar M.I."/>
            <person name="Fresquez Z.A."/>
            <person name="Rosas U."/>
            <person name="Zhang J."/>
            <person name="Talag J."/>
            <person name="Lee S."/>
            <person name="Kudrna D."/>
            <person name="Powell R.F."/>
            <person name="Leitch I.J."/>
            <person name="Krueger R.R."/>
            <person name="Wing R.A."/>
            <person name="Amiri K.M.A."/>
            <person name="Purugganan M.D."/>
        </authorList>
    </citation>
    <scope>NUCLEOTIDE SEQUENCE [LARGE SCALE GENOMIC DNA]</scope>
    <source>
        <strain evidence="7">cv. Khalas</strain>
    </source>
</reference>
<dbReference type="FunFam" id="3.30.70.330:FF:000255">
    <property type="entry name" value="Regulator of nonsense transcripts UPF3"/>
    <property type="match status" value="1"/>
</dbReference>
<feature type="compositionally biased region" description="Low complexity" evidence="5">
    <location>
        <begin position="294"/>
        <end position="305"/>
    </location>
</feature>
<feature type="region of interest" description="Disordered" evidence="5">
    <location>
        <begin position="170"/>
        <end position="199"/>
    </location>
</feature>
<feature type="compositionally biased region" description="Polar residues" evidence="5">
    <location>
        <begin position="327"/>
        <end position="345"/>
    </location>
</feature>
<dbReference type="KEGG" id="pda:103704804"/>
<comment type="subcellular location">
    <subcellularLocation>
        <location evidence="1">Nucleus</location>
    </subcellularLocation>
</comment>
<dbReference type="Proteomes" id="UP000228380">
    <property type="component" value="Chromosome 14"/>
</dbReference>
<dbReference type="PANTHER" id="PTHR13112:SF0">
    <property type="entry name" value="FI21285P1"/>
    <property type="match status" value="1"/>
</dbReference>
<evidence type="ECO:0000313" key="7">
    <source>
        <dbReference type="Proteomes" id="UP000228380"/>
    </source>
</evidence>
<evidence type="ECO:0000259" key="6">
    <source>
        <dbReference type="Pfam" id="PF03467"/>
    </source>
</evidence>
<dbReference type="GO" id="GO:0045727">
    <property type="term" value="P:positive regulation of translation"/>
    <property type="evidence" value="ECO:0007669"/>
    <property type="project" value="TreeGrafter"/>
</dbReference>
<dbReference type="GO" id="GO:0003729">
    <property type="term" value="F:mRNA binding"/>
    <property type="evidence" value="ECO:0007669"/>
    <property type="project" value="TreeGrafter"/>
</dbReference>
<evidence type="ECO:0000256" key="1">
    <source>
        <dbReference type="ARBA" id="ARBA00004123"/>
    </source>
</evidence>
<dbReference type="InterPro" id="IPR035979">
    <property type="entry name" value="RBD_domain_sf"/>
</dbReference>
<accession>A0A8B7BVV6</accession>
<reference evidence="8" key="2">
    <citation type="submission" date="2025-08" db="UniProtKB">
        <authorList>
            <consortium name="RefSeq"/>
        </authorList>
    </citation>
    <scope>IDENTIFICATION</scope>
    <source>
        <tissue evidence="8">Young leaves</tissue>
    </source>
</reference>
<dbReference type="InterPro" id="IPR005120">
    <property type="entry name" value="UPF3_dom"/>
</dbReference>
<dbReference type="GO" id="GO:0005737">
    <property type="term" value="C:cytoplasm"/>
    <property type="evidence" value="ECO:0007669"/>
    <property type="project" value="TreeGrafter"/>
</dbReference>